<accession>A0A5D3BPZ1</accession>
<protein>
    <submittedName>
        <fullName evidence="1">Uncharacterized protein</fullName>
    </submittedName>
</protein>
<organism evidence="1 2">
    <name type="scientific">Cucumis melo var. makuwa</name>
    <name type="common">Oriental melon</name>
    <dbReference type="NCBI Taxonomy" id="1194695"/>
    <lineage>
        <taxon>Eukaryota</taxon>
        <taxon>Viridiplantae</taxon>
        <taxon>Streptophyta</taxon>
        <taxon>Embryophyta</taxon>
        <taxon>Tracheophyta</taxon>
        <taxon>Spermatophyta</taxon>
        <taxon>Magnoliopsida</taxon>
        <taxon>eudicotyledons</taxon>
        <taxon>Gunneridae</taxon>
        <taxon>Pentapetalae</taxon>
        <taxon>rosids</taxon>
        <taxon>fabids</taxon>
        <taxon>Cucurbitales</taxon>
        <taxon>Cucurbitaceae</taxon>
        <taxon>Benincaseae</taxon>
        <taxon>Cucumis</taxon>
    </lineage>
</organism>
<comment type="caution">
    <text evidence="1">The sequence shown here is derived from an EMBL/GenBank/DDBJ whole genome shotgun (WGS) entry which is preliminary data.</text>
</comment>
<sequence length="55" mass="6444">MGDHRVDEHIEDNTLYRFDVDPTVVERPIVRHVADDFIHDGDEQLLHQSESSDNE</sequence>
<dbReference type="AlphaFoldDB" id="A0A5D3BPZ1"/>
<proteinExistence type="predicted"/>
<dbReference type="Proteomes" id="UP000321947">
    <property type="component" value="Unassembled WGS sequence"/>
</dbReference>
<gene>
    <name evidence="1" type="ORF">E5676_scaffold49G00310</name>
</gene>
<evidence type="ECO:0000313" key="1">
    <source>
        <dbReference type="EMBL" id="TYK01245.1"/>
    </source>
</evidence>
<reference evidence="1 2" key="1">
    <citation type="submission" date="2019-08" db="EMBL/GenBank/DDBJ databases">
        <title>Draft genome sequences of two oriental melons (Cucumis melo L. var makuwa).</title>
        <authorList>
            <person name="Kwon S.-Y."/>
        </authorList>
    </citation>
    <scope>NUCLEOTIDE SEQUENCE [LARGE SCALE GENOMIC DNA]</scope>
    <source>
        <strain evidence="2">cv. Chang Bougi</strain>
        <tissue evidence="1">Leaf</tissue>
    </source>
</reference>
<name>A0A5D3BPZ1_CUCMM</name>
<dbReference type="EMBL" id="SSTD01016279">
    <property type="protein sequence ID" value="TYK01245.1"/>
    <property type="molecule type" value="Genomic_DNA"/>
</dbReference>
<evidence type="ECO:0000313" key="2">
    <source>
        <dbReference type="Proteomes" id="UP000321947"/>
    </source>
</evidence>